<accession>A0A9D4DN37</accession>
<proteinExistence type="predicted"/>
<dbReference type="Proteomes" id="UP000828390">
    <property type="component" value="Unassembled WGS sequence"/>
</dbReference>
<reference evidence="2" key="1">
    <citation type="journal article" date="2019" name="bioRxiv">
        <title>The Genome of the Zebra Mussel, Dreissena polymorpha: A Resource for Invasive Species Research.</title>
        <authorList>
            <person name="McCartney M.A."/>
            <person name="Auch B."/>
            <person name="Kono T."/>
            <person name="Mallez S."/>
            <person name="Zhang Y."/>
            <person name="Obille A."/>
            <person name="Becker A."/>
            <person name="Abrahante J.E."/>
            <person name="Garbe J."/>
            <person name="Badalamenti J.P."/>
            <person name="Herman A."/>
            <person name="Mangelson H."/>
            <person name="Liachko I."/>
            <person name="Sullivan S."/>
            <person name="Sone E.D."/>
            <person name="Koren S."/>
            <person name="Silverstein K.A.T."/>
            <person name="Beckman K.B."/>
            <person name="Gohl D.M."/>
        </authorList>
    </citation>
    <scope>NUCLEOTIDE SEQUENCE</scope>
    <source>
        <strain evidence="2">Duluth1</strain>
        <tissue evidence="2">Whole animal</tissue>
    </source>
</reference>
<dbReference type="AlphaFoldDB" id="A0A9D4DN37"/>
<dbReference type="EMBL" id="JAIWYP010000010">
    <property type="protein sequence ID" value="KAH3750634.1"/>
    <property type="molecule type" value="Genomic_DNA"/>
</dbReference>
<protein>
    <submittedName>
        <fullName evidence="2">Uncharacterized protein</fullName>
    </submittedName>
</protein>
<reference evidence="2" key="2">
    <citation type="submission" date="2020-11" db="EMBL/GenBank/DDBJ databases">
        <authorList>
            <person name="McCartney M.A."/>
            <person name="Auch B."/>
            <person name="Kono T."/>
            <person name="Mallez S."/>
            <person name="Becker A."/>
            <person name="Gohl D.M."/>
            <person name="Silverstein K.A.T."/>
            <person name="Koren S."/>
            <person name="Bechman K.B."/>
            <person name="Herman A."/>
            <person name="Abrahante J.E."/>
            <person name="Garbe J."/>
        </authorList>
    </citation>
    <scope>NUCLEOTIDE SEQUENCE</scope>
    <source>
        <strain evidence="2">Duluth1</strain>
        <tissue evidence="2">Whole animal</tissue>
    </source>
</reference>
<feature type="transmembrane region" description="Helical" evidence="1">
    <location>
        <begin position="26"/>
        <end position="51"/>
    </location>
</feature>
<keyword evidence="1" id="KW-1133">Transmembrane helix</keyword>
<evidence type="ECO:0000313" key="3">
    <source>
        <dbReference type="Proteomes" id="UP000828390"/>
    </source>
</evidence>
<evidence type="ECO:0000256" key="1">
    <source>
        <dbReference type="SAM" id="Phobius"/>
    </source>
</evidence>
<organism evidence="2 3">
    <name type="scientific">Dreissena polymorpha</name>
    <name type="common">Zebra mussel</name>
    <name type="synonym">Mytilus polymorpha</name>
    <dbReference type="NCBI Taxonomy" id="45954"/>
    <lineage>
        <taxon>Eukaryota</taxon>
        <taxon>Metazoa</taxon>
        <taxon>Spiralia</taxon>
        <taxon>Lophotrochozoa</taxon>
        <taxon>Mollusca</taxon>
        <taxon>Bivalvia</taxon>
        <taxon>Autobranchia</taxon>
        <taxon>Heteroconchia</taxon>
        <taxon>Euheterodonta</taxon>
        <taxon>Imparidentia</taxon>
        <taxon>Neoheterodontei</taxon>
        <taxon>Myida</taxon>
        <taxon>Dreissenoidea</taxon>
        <taxon>Dreissenidae</taxon>
        <taxon>Dreissena</taxon>
    </lineage>
</organism>
<comment type="caution">
    <text evidence="2">The sequence shown here is derived from an EMBL/GenBank/DDBJ whole genome shotgun (WGS) entry which is preliminary data.</text>
</comment>
<keyword evidence="3" id="KW-1185">Reference proteome</keyword>
<sequence length="77" mass="8555">MSSDAYVFSGEKCEVRVERLQLESKYIVAIAASVGGVIVISSAVIIVCLVFRLRRKAPKDADERFVAVTIDLCMRFD</sequence>
<keyword evidence="1" id="KW-0812">Transmembrane</keyword>
<name>A0A9D4DN37_DREPO</name>
<evidence type="ECO:0000313" key="2">
    <source>
        <dbReference type="EMBL" id="KAH3750634.1"/>
    </source>
</evidence>
<keyword evidence="1" id="KW-0472">Membrane</keyword>
<gene>
    <name evidence="2" type="ORF">DPMN_185162</name>
</gene>